<reference evidence="1 2" key="1">
    <citation type="submission" date="2020-03" db="EMBL/GenBank/DDBJ databases">
        <title>Draft Genome Sequence of 2-Methylisoborneol Producing Pseudanabaena yagii Strain GIHE-NHR1 Isolated from North Han River in South Korea.</title>
        <authorList>
            <person name="Jeong J."/>
        </authorList>
    </citation>
    <scope>NUCLEOTIDE SEQUENCE [LARGE SCALE GENOMIC DNA]</scope>
    <source>
        <strain evidence="1 2">GIHE-NHR1</strain>
    </source>
</reference>
<evidence type="ECO:0000313" key="1">
    <source>
        <dbReference type="EMBL" id="NMF57620.1"/>
    </source>
</evidence>
<keyword evidence="2" id="KW-1185">Reference proteome</keyword>
<accession>A0ABX1LNB6</accession>
<protein>
    <submittedName>
        <fullName evidence="1">Uncharacterized protein</fullName>
    </submittedName>
</protein>
<dbReference type="Proteomes" id="UP000738376">
    <property type="component" value="Unassembled WGS sequence"/>
</dbReference>
<comment type="caution">
    <text evidence="1">The sequence shown here is derived from an EMBL/GenBank/DDBJ whole genome shotgun (WGS) entry which is preliminary data.</text>
</comment>
<gene>
    <name evidence="1" type="ORF">HC246_06220</name>
</gene>
<dbReference type="EMBL" id="JAAVJL010000001">
    <property type="protein sequence ID" value="NMF57620.1"/>
    <property type="molecule type" value="Genomic_DNA"/>
</dbReference>
<proteinExistence type="predicted"/>
<evidence type="ECO:0000313" key="2">
    <source>
        <dbReference type="Proteomes" id="UP000738376"/>
    </source>
</evidence>
<sequence>MLNLVLPIPNKTTQHPTKLLIGLHTDVRAAFIGSKLNPMIFVPLERIATNEDELLQWLKHYWNFQTLIN</sequence>
<organism evidence="1 2">
    <name type="scientific">Pseudanabaena yagii GIHE-NHR1</name>
    <dbReference type="NCBI Taxonomy" id="2722753"/>
    <lineage>
        <taxon>Bacteria</taxon>
        <taxon>Bacillati</taxon>
        <taxon>Cyanobacteriota</taxon>
        <taxon>Cyanophyceae</taxon>
        <taxon>Pseudanabaenales</taxon>
        <taxon>Pseudanabaenaceae</taxon>
        <taxon>Pseudanabaena</taxon>
        <taxon>Pseudanabaena yagii</taxon>
    </lineage>
</organism>
<name>A0ABX1LNB6_9CYAN</name>
<dbReference type="RefSeq" id="WP_169362623.1">
    <property type="nucleotide sequence ID" value="NZ_JAAVJL010000001.1"/>
</dbReference>